<name>A0ABT7KJZ0_9HYPH</name>
<dbReference type="EMBL" id="JARFYN010000040">
    <property type="protein sequence ID" value="MDL2408877.1"/>
    <property type="molecule type" value="Genomic_DNA"/>
</dbReference>
<dbReference type="SUPFAM" id="SSF48452">
    <property type="entry name" value="TPR-like"/>
    <property type="match status" value="1"/>
</dbReference>
<proteinExistence type="predicted"/>
<feature type="repeat" description="TPR" evidence="3">
    <location>
        <begin position="140"/>
        <end position="173"/>
    </location>
</feature>
<comment type="caution">
    <text evidence="4">The sequence shown here is derived from an EMBL/GenBank/DDBJ whole genome shotgun (WGS) entry which is preliminary data.</text>
</comment>
<dbReference type="Pfam" id="PF14559">
    <property type="entry name" value="TPR_19"/>
    <property type="match status" value="2"/>
</dbReference>
<sequence>MILLEHRLAAAVKHRTEGRGENALAIYQEILDISPANREALKGLGEVLLELGRIEDSVRIATQAVALLPSDLEALTLLAVAARASGNAAGEVLALDQAADIDPRHPATACMRAEKVLAAGDMAGSERILVNALRRHPEDAKLLSALSRTYMAAGLTADALELSLKAVKIDPRSSAHRVQLGSQLAAVGYHVAALEQLEQASLIDPANLLPMILMAEAHAALGQLTEGLRIAKRAIGLHPEQLAAWRIHARIRIQQGEVTEALAELADAARRHKDRVEALIAVGDAYRQAGQHAQSIRLLEPLKEQHSAVDLSHRQAILAITRESRLSLGMIEETSSLMQEIGIGGLQPGGAPAGPQDDARPGAGLSADWAQLAALPTLIGQHMSMLEALPLLRFRVTSDPSEPLSLRGPTAFAELAALLPGTTFRSVEGDHPIPGVDGFPLPAILALPTKVRGPIETGPYVVAPEDRRPVWRESLAHLPRPWLALSWNASRPGLILDDLLPLFSDFTGSLISVIWDESRHQLAQAPHIIDAGVHFESLGDLAAVLAEVDALVGPDGVALHLAGAMHRRSAVLVQPNAPWYWCERDGRALWYRSVSVLKTGAIGHWAQRCGELKTGLIEFLADLPGDRDDRPVKAVQTDRALPTPLEEAL</sequence>
<evidence type="ECO:0000313" key="5">
    <source>
        <dbReference type="Proteomes" id="UP001172630"/>
    </source>
</evidence>
<accession>A0ABT7KJZ0</accession>
<organism evidence="4 5">
    <name type="scientific">Rhizobium calliandrae</name>
    <dbReference type="NCBI Taxonomy" id="1312182"/>
    <lineage>
        <taxon>Bacteria</taxon>
        <taxon>Pseudomonadati</taxon>
        <taxon>Pseudomonadota</taxon>
        <taxon>Alphaproteobacteria</taxon>
        <taxon>Hyphomicrobiales</taxon>
        <taxon>Rhizobiaceae</taxon>
        <taxon>Rhizobium/Agrobacterium group</taxon>
        <taxon>Rhizobium</taxon>
    </lineage>
</organism>
<dbReference type="Gene3D" id="3.40.50.2000">
    <property type="entry name" value="Glycogen Phosphorylase B"/>
    <property type="match status" value="1"/>
</dbReference>
<dbReference type="InterPro" id="IPR051012">
    <property type="entry name" value="CellSynth/LPSAsmb/PSIAsmb"/>
</dbReference>
<evidence type="ECO:0000313" key="4">
    <source>
        <dbReference type="EMBL" id="MDL2408877.1"/>
    </source>
</evidence>
<evidence type="ECO:0000256" key="3">
    <source>
        <dbReference type="PROSITE-ProRule" id="PRU00339"/>
    </source>
</evidence>
<dbReference type="SUPFAM" id="SSF53756">
    <property type="entry name" value="UDP-Glycosyltransferase/glycogen phosphorylase"/>
    <property type="match status" value="1"/>
</dbReference>
<keyword evidence="2 3" id="KW-0802">TPR repeat</keyword>
<keyword evidence="1" id="KW-0677">Repeat</keyword>
<dbReference type="InterPro" id="IPR019734">
    <property type="entry name" value="TPR_rpt"/>
</dbReference>
<dbReference type="Gene3D" id="1.25.40.10">
    <property type="entry name" value="Tetratricopeptide repeat domain"/>
    <property type="match status" value="1"/>
</dbReference>
<keyword evidence="5" id="KW-1185">Reference proteome</keyword>
<dbReference type="RefSeq" id="WP_285882324.1">
    <property type="nucleotide sequence ID" value="NZ_JARFYN010000040.1"/>
</dbReference>
<dbReference type="PROSITE" id="PS50005">
    <property type="entry name" value="TPR"/>
    <property type="match status" value="2"/>
</dbReference>
<dbReference type="SMART" id="SM00028">
    <property type="entry name" value="TPR"/>
    <property type="match status" value="6"/>
</dbReference>
<dbReference type="Pfam" id="PF13432">
    <property type="entry name" value="TPR_16"/>
    <property type="match status" value="1"/>
</dbReference>
<reference evidence="4" key="1">
    <citation type="submission" date="2023-06" db="EMBL/GenBank/DDBJ databases">
        <title>Phylogenetic Diversity of Rhizobium strains.</title>
        <authorList>
            <person name="Moura F.T."/>
            <person name="Helene L.C.F."/>
            <person name="Hungria M."/>
        </authorList>
    </citation>
    <scope>NUCLEOTIDE SEQUENCE</scope>
    <source>
        <strain evidence="4">CCGE524</strain>
    </source>
</reference>
<dbReference type="Proteomes" id="UP001172630">
    <property type="component" value="Unassembled WGS sequence"/>
</dbReference>
<dbReference type="PANTHER" id="PTHR45586">
    <property type="entry name" value="TPR REPEAT-CONTAINING PROTEIN PA4667"/>
    <property type="match status" value="1"/>
</dbReference>
<feature type="repeat" description="TPR" evidence="3">
    <location>
        <begin position="38"/>
        <end position="71"/>
    </location>
</feature>
<evidence type="ECO:0000256" key="2">
    <source>
        <dbReference type="ARBA" id="ARBA00022803"/>
    </source>
</evidence>
<dbReference type="InterPro" id="IPR011990">
    <property type="entry name" value="TPR-like_helical_dom_sf"/>
</dbReference>
<protein>
    <submittedName>
        <fullName evidence="4">Tetratricopeptide repeat protein</fullName>
    </submittedName>
</protein>
<gene>
    <name evidence="4" type="ORF">PY650_25195</name>
</gene>
<dbReference type="PANTHER" id="PTHR45586:SF1">
    <property type="entry name" value="LIPOPOLYSACCHARIDE ASSEMBLY PROTEIN B"/>
    <property type="match status" value="1"/>
</dbReference>
<evidence type="ECO:0000256" key="1">
    <source>
        <dbReference type="ARBA" id="ARBA00022737"/>
    </source>
</evidence>